<keyword evidence="1" id="KW-0812">Transmembrane</keyword>
<organism evidence="2">
    <name type="scientific">uncultured bacterium</name>
    <name type="common">gcode 4</name>
    <dbReference type="NCBI Taxonomy" id="1234023"/>
    <lineage>
        <taxon>Bacteria</taxon>
        <taxon>environmental samples</taxon>
    </lineage>
</organism>
<accession>K2GT15</accession>
<dbReference type="AlphaFoldDB" id="K2GT15"/>
<sequence>MEYLNYFVISQILVAIAMVFDFLSFQYKDRKKTFLCFMISASLISIHYFLLFKIAAWVIVFFSVLRFVTCYFTTNTKYFWLFIFLNTFSIFFTFNTIYDLLIYIWSIFIITGNFQKDNRNMRKMMMVWTLIVIIYNLIIFSPVAALMEWSFLLSNFIWYYRHYIKETKTLEQW</sequence>
<dbReference type="InterPro" id="IPR019629">
    <property type="entry name" value="Uncharacterised_HI1736/YgjV"/>
</dbReference>
<comment type="caution">
    <text evidence="2">The sequence shown here is derived from an EMBL/GenBank/DDBJ whole genome shotgun (WGS) entry which is preliminary data.</text>
</comment>
<protein>
    <submittedName>
        <fullName evidence="2">Uncharacterized protein</fullName>
    </submittedName>
</protein>
<proteinExistence type="predicted"/>
<name>K2GT15_9BACT</name>
<feature type="transmembrane region" description="Helical" evidence="1">
    <location>
        <begin position="6"/>
        <end position="23"/>
    </location>
</feature>
<feature type="transmembrane region" description="Helical" evidence="1">
    <location>
        <begin position="126"/>
        <end position="147"/>
    </location>
</feature>
<dbReference type="Pfam" id="PF10688">
    <property type="entry name" value="Imp-YgjV"/>
    <property type="match status" value="1"/>
</dbReference>
<feature type="transmembrane region" description="Helical" evidence="1">
    <location>
        <begin position="79"/>
        <end position="105"/>
    </location>
</feature>
<gene>
    <name evidence="2" type="ORF">ACD_4C00262G0006</name>
</gene>
<reference evidence="2" key="1">
    <citation type="journal article" date="2012" name="Science">
        <title>Fermentation, hydrogen, and sulfur metabolism in multiple uncultivated bacterial phyla.</title>
        <authorList>
            <person name="Wrighton K.C."/>
            <person name="Thomas B.C."/>
            <person name="Sharon I."/>
            <person name="Miller C.S."/>
            <person name="Castelle C.J."/>
            <person name="VerBerkmoes N.C."/>
            <person name="Wilkins M.J."/>
            <person name="Hettich R.L."/>
            <person name="Lipton M.S."/>
            <person name="Williams K.H."/>
            <person name="Long P.E."/>
            <person name="Banfield J.F."/>
        </authorList>
    </citation>
    <scope>NUCLEOTIDE SEQUENCE [LARGE SCALE GENOMIC DNA]</scope>
</reference>
<feature type="transmembrane region" description="Helical" evidence="1">
    <location>
        <begin position="35"/>
        <end position="59"/>
    </location>
</feature>
<dbReference type="EMBL" id="AMFJ01000778">
    <property type="protein sequence ID" value="EKE26500.1"/>
    <property type="molecule type" value="Genomic_DNA"/>
</dbReference>
<evidence type="ECO:0000313" key="2">
    <source>
        <dbReference type="EMBL" id="EKE26500.1"/>
    </source>
</evidence>
<evidence type="ECO:0000256" key="1">
    <source>
        <dbReference type="SAM" id="Phobius"/>
    </source>
</evidence>
<keyword evidence="1" id="KW-0472">Membrane</keyword>
<keyword evidence="1" id="KW-1133">Transmembrane helix</keyword>